<reference evidence="3" key="1">
    <citation type="journal article" date="2019" name="Int. J. Syst. Evol. Microbiol.">
        <title>The Global Catalogue of Microorganisms (GCM) 10K type strain sequencing project: providing services to taxonomists for standard genome sequencing and annotation.</title>
        <authorList>
            <consortium name="The Broad Institute Genomics Platform"/>
            <consortium name="The Broad Institute Genome Sequencing Center for Infectious Disease"/>
            <person name="Wu L."/>
            <person name="Ma J."/>
        </authorList>
    </citation>
    <scope>NUCLEOTIDE SEQUENCE [LARGE SCALE GENOMIC DNA]</scope>
    <source>
        <strain evidence="3">CGMCC 4.7329</strain>
    </source>
</reference>
<evidence type="ECO:0008006" key="4">
    <source>
        <dbReference type="Google" id="ProtNLM"/>
    </source>
</evidence>
<proteinExistence type="predicted"/>
<keyword evidence="3" id="KW-1185">Reference proteome</keyword>
<evidence type="ECO:0000313" key="3">
    <source>
        <dbReference type="Proteomes" id="UP000658127"/>
    </source>
</evidence>
<evidence type="ECO:0000313" key="2">
    <source>
        <dbReference type="EMBL" id="GGO00753.1"/>
    </source>
</evidence>
<gene>
    <name evidence="2" type="ORF">GCM10011610_70040</name>
</gene>
<dbReference type="Proteomes" id="UP000658127">
    <property type="component" value="Unassembled WGS sequence"/>
</dbReference>
<dbReference type="RefSeq" id="WP_189034801.1">
    <property type="nucleotide sequence ID" value="NZ_BMNE01000016.1"/>
</dbReference>
<accession>A0ABQ2L322</accession>
<keyword evidence="1" id="KW-1133">Transmembrane helix</keyword>
<evidence type="ECO:0000256" key="1">
    <source>
        <dbReference type="SAM" id="Phobius"/>
    </source>
</evidence>
<organism evidence="2 3">
    <name type="scientific">Nocardia rhizosphaerihabitans</name>
    <dbReference type="NCBI Taxonomy" id="1691570"/>
    <lineage>
        <taxon>Bacteria</taxon>
        <taxon>Bacillati</taxon>
        <taxon>Actinomycetota</taxon>
        <taxon>Actinomycetes</taxon>
        <taxon>Mycobacteriales</taxon>
        <taxon>Nocardiaceae</taxon>
        <taxon>Nocardia</taxon>
    </lineage>
</organism>
<keyword evidence="1" id="KW-0472">Membrane</keyword>
<comment type="caution">
    <text evidence="2">The sequence shown here is derived from an EMBL/GenBank/DDBJ whole genome shotgun (WGS) entry which is preliminary data.</text>
</comment>
<keyword evidence="1" id="KW-0812">Transmembrane</keyword>
<protein>
    <recommendedName>
        <fullName evidence="4">Methyl-accepting chemotaxis protein</fullName>
    </recommendedName>
</protein>
<name>A0ABQ2L322_9NOCA</name>
<dbReference type="EMBL" id="BMNE01000016">
    <property type="protein sequence ID" value="GGO00753.1"/>
    <property type="molecule type" value="Genomic_DNA"/>
</dbReference>
<feature type="transmembrane region" description="Helical" evidence="1">
    <location>
        <begin position="12"/>
        <end position="33"/>
    </location>
</feature>
<sequence>MMFFGRPGGPARTVLALVAVGVLGLFSFVLFNLNRSLDEQQRVNDASIGISQSFLDVNDQLTAELGELTALTGTAQTALDSVKALRPLLAKLHDAITPVAASLSSSAQGAQVTAEQLGRIAGILGEVHDVLIPLVESARTFGDQGKALLAMIEGLVTDLQGAVASAATINQMLPLPG</sequence>